<dbReference type="Proteomes" id="UP000008276">
    <property type="component" value="Chromosome"/>
</dbReference>
<dbReference type="RefSeq" id="WP_014062172.1">
    <property type="nucleotide sequence ID" value="NC_015958.1"/>
</dbReference>
<dbReference type="Gene3D" id="3.40.50.450">
    <property type="match status" value="1"/>
</dbReference>
<comment type="pathway">
    <text evidence="2">Carbohydrate degradation; glycolysis; D-glyceraldehyde 3-phosphate and glycerone phosphate from D-glucose: step 3/4.</text>
</comment>
<dbReference type="InterPro" id="IPR035966">
    <property type="entry name" value="PKF_sf"/>
</dbReference>
<dbReference type="GO" id="GO:0005524">
    <property type="term" value="F:ATP binding"/>
    <property type="evidence" value="ECO:0007669"/>
    <property type="project" value="InterPro"/>
</dbReference>
<keyword evidence="4" id="KW-0808">Transferase</keyword>
<organism evidence="11 12">
    <name type="scientific">Thermoanaerobacter wiegelii Rt8.B1</name>
    <dbReference type="NCBI Taxonomy" id="697303"/>
    <lineage>
        <taxon>Bacteria</taxon>
        <taxon>Bacillati</taxon>
        <taxon>Bacillota</taxon>
        <taxon>Clostridia</taxon>
        <taxon>Thermoanaerobacterales</taxon>
        <taxon>Thermoanaerobacteraceae</taxon>
        <taxon>Thermoanaerobacter</taxon>
    </lineage>
</organism>
<accession>G2MSN0</accession>
<dbReference type="NCBIfam" id="NF002872">
    <property type="entry name" value="PRK03202.1"/>
    <property type="match status" value="1"/>
</dbReference>
<dbReference type="GO" id="GO:0006002">
    <property type="term" value="P:fructose 6-phosphate metabolic process"/>
    <property type="evidence" value="ECO:0007669"/>
    <property type="project" value="InterPro"/>
</dbReference>
<dbReference type="PANTHER" id="PTHR13697">
    <property type="entry name" value="PHOSPHOFRUCTOKINASE"/>
    <property type="match status" value="1"/>
</dbReference>
<dbReference type="GO" id="GO:0003872">
    <property type="term" value="F:6-phosphofructokinase activity"/>
    <property type="evidence" value="ECO:0007669"/>
    <property type="project" value="InterPro"/>
</dbReference>
<dbReference type="InterPro" id="IPR022953">
    <property type="entry name" value="ATP_PFK"/>
</dbReference>
<dbReference type="GO" id="GO:0030388">
    <property type="term" value="P:fructose 1,6-bisphosphate metabolic process"/>
    <property type="evidence" value="ECO:0007669"/>
    <property type="project" value="TreeGrafter"/>
</dbReference>
<protein>
    <submittedName>
        <fullName evidence="11">Phosphofructokinase</fullName>
    </submittedName>
</protein>
<keyword evidence="7" id="KW-0460">Magnesium</keyword>
<dbReference type="HOGENOM" id="CLU_020655_0_1_9"/>
<dbReference type="eggNOG" id="COG0205">
    <property type="taxonomic scope" value="Bacteria"/>
</dbReference>
<dbReference type="Pfam" id="PF00365">
    <property type="entry name" value="PFK"/>
    <property type="match status" value="1"/>
</dbReference>
<evidence type="ECO:0000313" key="12">
    <source>
        <dbReference type="Proteomes" id="UP000008276"/>
    </source>
</evidence>
<dbReference type="GO" id="GO:0061621">
    <property type="term" value="P:canonical glycolysis"/>
    <property type="evidence" value="ECO:0007669"/>
    <property type="project" value="TreeGrafter"/>
</dbReference>
<reference evidence="11 12" key="1">
    <citation type="submission" date="2011-08" db="EMBL/GenBank/DDBJ databases">
        <title>Complete sequence of Thermoanaerobacter wiegelii Rt8.B1.</title>
        <authorList>
            <consortium name="US DOE Joint Genome Institute"/>
            <person name="Lucas S."/>
            <person name="Han J."/>
            <person name="Lapidus A."/>
            <person name="Cheng J.-F."/>
            <person name="Goodwin L."/>
            <person name="Pitluck S."/>
            <person name="Peters L."/>
            <person name="Mikhailova N."/>
            <person name="Zeytun A."/>
            <person name="Daligault H."/>
            <person name="Detter J.C."/>
            <person name="Han C."/>
            <person name="Tapia R."/>
            <person name="Land M."/>
            <person name="Hauser L."/>
            <person name="Kyrpides N."/>
            <person name="Ivanova N."/>
            <person name="Pagani I."/>
            <person name="Hemme C."/>
            <person name="Woyke T."/>
        </authorList>
    </citation>
    <scope>NUCLEOTIDE SEQUENCE [LARGE SCALE GENOMIC DNA]</scope>
    <source>
        <strain evidence="11 12">Rt8.B1</strain>
    </source>
</reference>
<dbReference type="PANTHER" id="PTHR13697:SF52">
    <property type="entry name" value="ATP-DEPENDENT 6-PHOSPHOFRUCTOKINASE 3"/>
    <property type="match status" value="1"/>
</dbReference>
<sequence length="302" mass="33162">MKIGVVTSGGDCPGMNAFILELAKLCSKTDCDLIGYIGGYKGVEENNFIDLNFNSISGMSLGKRGGSILFTGRYENLKDDKKMIYLKQNLNKSGVDWLVVLGGDGSLRAAKKLSDLGIKVVGVPATIDNDVKGTDYTLGFDTAINKTLEVINDIEDTATAMPGKIYIVETLGGDSGNIAKAAFDQGAADIAMIPEMPISDEELVNMVKEKFSNGNKYIIITICEGLKRTMHYSELLQQALNRKVHVTIIGHKQRGGSPTAYDRYMAKQFAKQAFDLIKKMIMGKWFAIHWVKLGIAIYNYFQ</sequence>
<dbReference type="SUPFAM" id="SSF53784">
    <property type="entry name" value="Phosphofructokinase"/>
    <property type="match status" value="1"/>
</dbReference>
<dbReference type="PRINTS" id="PR00476">
    <property type="entry name" value="PHFRCTKINASE"/>
</dbReference>
<gene>
    <name evidence="11" type="ORF">Thewi_0306</name>
</gene>
<comment type="cofactor">
    <cofactor evidence="1">
        <name>Mg(2+)</name>
        <dbReference type="ChEBI" id="CHEBI:18420"/>
    </cofactor>
</comment>
<keyword evidence="6 11" id="KW-0418">Kinase</keyword>
<dbReference type="GO" id="GO:0070095">
    <property type="term" value="F:fructose-6-phosphate binding"/>
    <property type="evidence" value="ECO:0007669"/>
    <property type="project" value="TreeGrafter"/>
</dbReference>
<evidence type="ECO:0000256" key="8">
    <source>
        <dbReference type="ARBA" id="ARBA00023152"/>
    </source>
</evidence>
<dbReference type="Gene3D" id="3.40.50.460">
    <property type="entry name" value="Phosphofructokinase domain"/>
    <property type="match status" value="1"/>
</dbReference>
<keyword evidence="5" id="KW-0479">Metal-binding</keyword>
<evidence type="ECO:0000256" key="5">
    <source>
        <dbReference type="ARBA" id="ARBA00022723"/>
    </source>
</evidence>
<dbReference type="UniPathway" id="UPA00109">
    <property type="reaction ID" value="UER00182"/>
</dbReference>
<dbReference type="STRING" id="697303.Thewi_0306"/>
<dbReference type="GO" id="GO:0016208">
    <property type="term" value="F:AMP binding"/>
    <property type="evidence" value="ECO:0007669"/>
    <property type="project" value="TreeGrafter"/>
</dbReference>
<comment type="similarity">
    <text evidence="9">Belongs to the phosphofructokinase type A (PFKA) family.</text>
</comment>
<dbReference type="GO" id="GO:0046872">
    <property type="term" value="F:metal ion binding"/>
    <property type="evidence" value="ECO:0007669"/>
    <property type="project" value="UniProtKB-KW"/>
</dbReference>
<evidence type="ECO:0000256" key="1">
    <source>
        <dbReference type="ARBA" id="ARBA00001946"/>
    </source>
</evidence>
<name>G2MSN0_9THEO</name>
<evidence type="ECO:0000256" key="9">
    <source>
        <dbReference type="ARBA" id="ARBA00038478"/>
    </source>
</evidence>
<dbReference type="GO" id="GO:0042802">
    <property type="term" value="F:identical protein binding"/>
    <property type="evidence" value="ECO:0007669"/>
    <property type="project" value="TreeGrafter"/>
</dbReference>
<evidence type="ECO:0000313" key="11">
    <source>
        <dbReference type="EMBL" id="AEM77807.1"/>
    </source>
</evidence>
<evidence type="ECO:0000256" key="4">
    <source>
        <dbReference type="ARBA" id="ARBA00022679"/>
    </source>
</evidence>
<evidence type="ECO:0000256" key="6">
    <source>
        <dbReference type="ARBA" id="ARBA00022777"/>
    </source>
</evidence>
<dbReference type="PIRSF" id="PIRSF000532">
    <property type="entry name" value="ATP_PFK_prok"/>
    <property type="match status" value="1"/>
</dbReference>
<keyword evidence="8" id="KW-0324">Glycolysis</keyword>
<evidence type="ECO:0000259" key="10">
    <source>
        <dbReference type="Pfam" id="PF00365"/>
    </source>
</evidence>
<dbReference type="InterPro" id="IPR000023">
    <property type="entry name" value="Phosphofructokinase_dom"/>
</dbReference>
<keyword evidence="3" id="KW-0963">Cytoplasm</keyword>
<dbReference type="GO" id="GO:0048029">
    <property type="term" value="F:monosaccharide binding"/>
    <property type="evidence" value="ECO:0007669"/>
    <property type="project" value="TreeGrafter"/>
</dbReference>
<dbReference type="AlphaFoldDB" id="G2MSN0"/>
<proteinExistence type="inferred from homology"/>
<keyword evidence="12" id="KW-1185">Reference proteome</keyword>
<dbReference type="KEGG" id="twi:Thewi_0306"/>
<evidence type="ECO:0000256" key="7">
    <source>
        <dbReference type="ARBA" id="ARBA00022842"/>
    </source>
</evidence>
<dbReference type="EMBL" id="CP002991">
    <property type="protein sequence ID" value="AEM77807.1"/>
    <property type="molecule type" value="Genomic_DNA"/>
</dbReference>
<evidence type="ECO:0000256" key="2">
    <source>
        <dbReference type="ARBA" id="ARBA00004679"/>
    </source>
</evidence>
<evidence type="ECO:0000256" key="3">
    <source>
        <dbReference type="ARBA" id="ARBA00022490"/>
    </source>
</evidence>
<dbReference type="InterPro" id="IPR012003">
    <property type="entry name" value="ATP_PFK_prok-type"/>
</dbReference>
<dbReference type="GO" id="GO:0005945">
    <property type="term" value="C:6-phosphofructokinase complex"/>
    <property type="evidence" value="ECO:0007669"/>
    <property type="project" value="TreeGrafter"/>
</dbReference>
<feature type="domain" description="Phosphofructokinase" evidence="10">
    <location>
        <begin position="2"/>
        <end position="277"/>
    </location>
</feature>